<keyword evidence="3 6" id="KW-1133">Transmembrane helix</keyword>
<dbReference type="AlphaFoldDB" id="A0A8S9YXB2"/>
<dbReference type="OrthoDB" id="10308003at2759"/>
<evidence type="ECO:0000256" key="6">
    <source>
        <dbReference type="SAM" id="Phobius"/>
    </source>
</evidence>
<feature type="transmembrane region" description="Helical" evidence="6">
    <location>
        <begin position="209"/>
        <end position="228"/>
    </location>
</feature>
<name>A0A8S9YXB2_9TREM</name>
<evidence type="ECO:0000313" key="8">
    <source>
        <dbReference type="Proteomes" id="UP000822476"/>
    </source>
</evidence>
<keyword evidence="8" id="KW-1185">Reference proteome</keyword>
<proteinExistence type="predicted"/>
<evidence type="ECO:0000313" key="7">
    <source>
        <dbReference type="EMBL" id="KAF7259224.1"/>
    </source>
</evidence>
<feature type="compositionally biased region" description="Polar residues" evidence="5">
    <location>
        <begin position="275"/>
        <end position="293"/>
    </location>
</feature>
<feature type="transmembrane region" description="Helical" evidence="6">
    <location>
        <begin position="146"/>
        <end position="174"/>
    </location>
</feature>
<dbReference type="EMBL" id="JTDE01001303">
    <property type="protein sequence ID" value="KAF7259224.1"/>
    <property type="molecule type" value="Genomic_DNA"/>
</dbReference>
<sequence length="293" mass="33506">MGSDEDAFQRPKFVLLSGAVAAIFFGMVAITVTVVAFAWQGIVNYTPKCTFTMYPELLCLTRREGLFHICATKNSRYTLCNTHSFGRFTNVSQEDCDVNHLYIMDLRMAFLVCFVIALALASVATFLSATYLCFWHRSGYDTELMLYYRLSIITIFVLSGIIYQSAMFLLHVYYYQEKVLESEELPLNYANWPSVSAANTQIHYGASYFLFWSAMGSVYVAAYMFYFATVYSSNYYTECDLEELKPLDYKEQPSYPRFTVYEDGNVESIFMNPSPLGTSTNTMELRSAANQSH</sequence>
<keyword evidence="4 6" id="KW-0472">Membrane</keyword>
<keyword evidence="2 6" id="KW-0812">Transmembrane</keyword>
<comment type="caution">
    <text evidence="7">The sequence shown here is derived from an EMBL/GenBank/DDBJ whole genome shotgun (WGS) entry which is preliminary data.</text>
</comment>
<accession>A0A8S9YXB2</accession>
<feature type="region of interest" description="Disordered" evidence="5">
    <location>
        <begin position="274"/>
        <end position="293"/>
    </location>
</feature>
<feature type="transmembrane region" description="Helical" evidence="6">
    <location>
        <begin position="108"/>
        <end position="134"/>
    </location>
</feature>
<evidence type="ECO:0000256" key="4">
    <source>
        <dbReference type="ARBA" id="ARBA00023136"/>
    </source>
</evidence>
<comment type="subcellular location">
    <subcellularLocation>
        <location evidence="1">Membrane</location>
        <topology evidence="1">Multi-pass membrane protein</topology>
    </subcellularLocation>
</comment>
<dbReference type="InterPro" id="IPR004031">
    <property type="entry name" value="PMP22/EMP/MP20/Claudin"/>
</dbReference>
<dbReference type="GO" id="GO:0016020">
    <property type="term" value="C:membrane"/>
    <property type="evidence" value="ECO:0007669"/>
    <property type="project" value="UniProtKB-SubCell"/>
</dbReference>
<reference evidence="7" key="1">
    <citation type="submission" date="2019-07" db="EMBL/GenBank/DDBJ databases">
        <title>Annotation for the trematode Paragonimus miyazaki's.</title>
        <authorList>
            <person name="Choi Y.-J."/>
        </authorList>
    </citation>
    <scope>NUCLEOTIDE SEQUENCE</scope>
    <source>
        <strain evidence="7">Japan</strain>
    </source>
</reference>
<dbReference type="Gene3D" id="1.20.140.150">
    <property type="match status" value="1"/>
</dbReference>
<protein>
    <submittedName>
        <fullName evidence="7">Uncharacterized protein</fullName>
    </submittedName>
</protein>
<evidence type="ECO:0000256" key="5">
    <source>
        <dbReference type="SAM" id="MobiDB-lite"/>
    </source>
</evidence>
<evidence type="ECO:0000256" key="1">
    <source>
        <dbReference type="ARBA" id="ARBA00004141"/>
    </source>
</evidence>
<evidence type="ECO:0000256" key="2">
    <source>
        <dbReference type="ARBA" id="ARBA00022692"/>
    </source>
</evidence>
<feature type="transmembrane region" description="Helical" evidence="6">
    <location>
        <begin position="12"/>
        <end position="39"/>
    </location>
</feature>
<dbReference type="Pfam" id="PF13903">
    <property type="entry name" value="Claudin_2"/>
    <property type="match status" value="1"/>
</dbReference>
<organism evidence="7 8">
    <name type="scientific">Paragonimus skrjabini miyazakii</name>
    <dbReference type="NCBI Taxonomy" id="59628"/>
    <lineage>
        <taxon>Eukaryota</taxon>
        <taxon>Metazoa</taxon>
        <taxon>Spiralia</taxon>
        <taxon>Lophotrochozoa</taxon>
        <taxon>Platyhelminthes</taxon>
        <taxon>Trematoda</taxon>
        <taxon>Digenea</taxon>
        <taxon>Plagiorchiida</taxon>
        <taxon>Troglotremata</taxon>
        <taxon>Troglotrematidae</taxon>
        <taxon>Paragonimus</taxon>
    </lineage>
</organism>
<gene>
    <name evidence="7" type="ORF">EG68_02915</name>
</gene>
<evidence type="ECO:0000256" key="3">
    <source>
        <dbReference type="ARBA" id="ARBA00022989"/>
    </source>
</evidence>
<dbReference type="Proteomes" id="UP000822476">
    <property type="component" value="Unassembled WGS sequence"/>
</dbReference>